<gene>
    <name evidence="1" type="ORF">SOL01_17620</name>
</gene>
<evidence type="ECO:0000313" key="2">
    <source>
        <dbReference type="Proteomes" id="UP000321868"/>
    </source>
</evidence>
<dbReference type="RefSeq" id="WP_145980497.1">
    <property type="nucleotide sequence ID" value="NZ_BJYQ01000110.1"/>
</dbReference>
<evidence type="ECO:0008006" key="3">
    <source>
        <dbReference type="Google" id="ProtNLM"/>
    </source>
</evidence>
<sequence>MKESELYIRLGISGEDELGKILGFEAKYCEQNTYFKILRKKPIVSRLVGAKSQGWRTMLDGGIPNSKSPNLNLTMKLPKGNPQKINGQNFFHQGHILAKEFYNFIPNKDEAYRKIKNNSKNGFIQFSVANMQQSKKNEVFRYSQAYYENRVAKYLTDTGNKVIYEVRIYFYNKNDKIPIGTRILFEAEDKSLENELCNDIFIPNFDEDFDLSRIQGYLGRKSYREFYAYGYDERYKKCFKNIAMIDNGDSFSRTFDENHNQIFYCVQENKKIKPGLFLTCKDVYETYPLEPEDMIIESYTKEELFSKYKHRKYCYYPAKKEKSNFSAIFFDWPTVDRLSGFSMRGLKKQGTLEGAFKQLSW</sequence>
<reference evidence="1 2" key="1">
    <citation type="submission" date="2019-07" db="EMBL/GenBank/DDBJ databases">
        <title>Whole genome shotgun sequence of Streptococcus oligofermentans NBRC 106105.</title>
        <authorList>
            <person name="Hosoyama A."/>
            <person name="Uohara A."/>
            <person name="Ohji S."/>
            <person name="Ichikawa N."/>
        </authorList>
    </citation>
    <scope>NUCLEOTIDE SEQUENCE [LARGE SCALE GENOMIC DNA]</scope>
    <source>
        <strain evidence="1 2">NBRC 106105</strain>
    </source>
</reference>
<accession>A0A512ADW6</accession>
<dbReference type="Proteomes" id="UP000321868">
    <property type="component" value="Unassembled WGS sequence"/>
</dbReference>
<dbReference type="EMBL" id="BJYQ01000110">
    <property type="protein sequence ID" value="GEN97888.1"/>
    <property type="molecule type" value="Genomic_DNA"/>
</dbReference>
<proteinExistence type="predicted"/>
<protein>
    <recommendedName>
        <fullName evidence="3">DNA/RNA non-specific endonuclease domain-containing protein</fullName>
    </recommendedName>
</protein>
<dbReference type="InterPro" id="IPR044929">
    <property type="entry name" value="DNA/RNA_non-sp_Endonuclease_sf"/>
</dbReference>
<comment type="caution">
    <text evidence="1">The sequence shown here is derived from an EMBL/GenBank/DDBJ whole genome shotgun (WGS) entry which is preliminary data.</text>
</comment>
<dbReference type="OrthoDB" id="2235747at2"/>
<organism evidence="1 2">
    <name type="scientific">Streptococcus cristatus</name>
    <dbReference type="NCBI Taxonomy" id="45634"/>
    <lineage>
        <taxon>Bacteria</taxon>
        <taxon>Bacillati</taxon>
        <taxon>Bacillota</taxon>
        <taxon>Bacilli</taxon>
        <taxon>Lactobacillales</taxon>
        <taxon>Streptococcaceae</taxon>
        <taxon>Streptococcus</taxon>
    </lineage>
</organism>
<dbReference type="Gene3D" id="3.40.570.10">
    <property type="entry name" value="Extracellular Endonuclease, subunit A"/>
    <property type="match status" value="1"/>
</dbReference>
<evidence type="ECO:0000313" key="1">
    <source>
        <dbReference type="EMBL" id="GEN97888.1"/>
    </source>
</evidence>
<name>A0A512ADW6_STRCR</name>
<dbReference type="AlphaFoldDB" id="A0A512ADW6"/>